<dbReference type="Proteomes" id="UP000197666">
    <property type="component" value="Unassembled WGS sequence"/>
</dbReference>
<name>A0A254TPS2_ASPNG</name>
<dbReference type="VEuPathDB" id="FungiDB:ATCC64974_96740"/>
<organism evidence="1 2">
    <name type="scientific">Aspergillus niger</name>
    <dbReference type="NCBI Taxonomy" id="5061"/>
    <lineage>
        <taxon>Eukaryota</taxon>
        <taxon>Fungi</taxon>
        <taxon>Dikarya</taxon>
        <taxon>Ascomycota</taxon>
        <taxon>Pezizomycotina</taxon>
        <taxon>Eurotiomycetes</taxon>
        <taxon>Eurotiomycetidae</taxon>
        <taxon>Eurotiales</taxon>
        <taxon>Aspergillaceae</taxon>
        <taxon>Aspergillus</taxon>
        <taxon>Aspergillus subgen. Circumdati</taxon>
    </lineage>
</organism>
<evidence type="ECO:0008006" key="3">
    <source>
        <dbReference type="Google" id="ProtNLM"/>
    </source>
</evidence>
<dbReference type="OrthoDB" id="4417529at2759"/>
<evidence type="ECO:0000313" key="2">
    <source>
        <dbReference type="Proteomes" id="UP000197666"/>
    </source>
</evidence>
<dbReference type="AlphaFoldDB" id="A0A254TPS2"/>
<comment type="caution">
    <text evidence="1">The sequence shown here is derived from an EMBL/GenBank/DDBJ whole genome shotgun (WGS) entry which is preliminary data.</text>
</comment>
<sequence length="428" mass="48040">MALRLRIEVNQQSDQNPTSPDYERVNIASSSHVITDGHLDGNVIIFMPGNETANSSQQYLVEVTFEGHLSAAINLNISTQLLRLAKNITLLRASDVRELSQQSTTNNTSSRTILHPFHFNIPQTANFVTSDQYDSTTPLPPSLSFKPMPVYNSNDLILRGQGRIEYFLKARLFDHGNCIAENEAPVTFAPARECSPPICISDFPGEYTLASSRRVRDRLHRRELYYLSVQTGEPAPLYLGRSTMVSTVVPLKWNYRCLAPSQQHANVPDIYATIQTSLRATTFVSVSPQDRIPLEEDANKLLDFKLVANTTGTSLTQARKLRIASWEILDGGGPHGKDQTTTTYQAITPLILNFDARDYLPPTFTHPYISRRYSLSLSVSVDVDNSRHASLRLRVPVQVSYERGECPIDCREDESFRLDPGILPPYIK</sequence>
<dbReference type="VEuPathDB" id="FungiDB:An06g00200"/>
<dbReference type="EMBL" id="NKJJ02000001">
    <property type="protein sequence ID" value="TPR02694.1"/>
    <property type="molecule type" value="Genomic_DNA"/>
</dbReference>
<accession>A0A254TPS2</accession>
<reference evidence="2" key="1">
    <citation type="submission" date="2018-10" db="EMBL/GenBank/DDBJ databases">
        <title>FDA dAtabase for Regulatory Grade micrObial Sequences (FDA-ARGOS): Supporting development and validation of Infectious Disease Dx tests.</title>
        <authorList>
            <person name="Kerrigan L."/>
            <person name="Tallon L."/>
            <person name="Sadzewicz L."/>
            <person name="Sengamalay N."/>
            <person name="Ott S."/>
            <person name="Godinez A."/>
            <person name="Nagaraj S."/>
            <person name="Vavikolanu K."/>
            <person name="Nadendla S."/>
            <person name="George J."/>
            <person name="Sichtig H."/>
        </authorList>
    </citation>
    <scope>NUCLEOTIDE SEQUENCE [LARGE SCALE GENOMIC DNA]</scope>
    <source>
        <strain evidence="2">FDAARGOS_311</strain>
    </source>
</reference>
<proteinExistence type="predicted"/>
<dbReference type="VEuPathDB" id="FungiDB:M747DRAFT_342434"/>
<evidence type="ECO:0000313" key="1">
    <source>
        <dbReference type="EMBL" id="TPR02694.1"/>
    </source>
</evidence>
<protein>
    <recommendedName>
        <fullName evidence="3">Arrestin-like N-terminal domain-containing protein</fullName>
    </recommendedName>
</protein>
<gene>
    <name evidence="1" type="ORF">CAN33_0045585</name>
</gene>
<dbReference type="VEuPathDB" id="FungiDB:ASPNIDRAFT2_1180453"/>